<comment type="caution">
    <text evidence="1">The sequence shown here is derived from an EMBL/GenBank/DDBJ whole genome shotgun (WGS) entry which is preliminary data.</text>
</comment>
<name>A0A9W7FTR5_9STRA</name>
<organism evidence="1 2">
    <name type="scientific">Triparma columacea</name>
    <dbReference type="NCBI Taxonomy" id="722753"/>
    <lineage>
        <taxon>Eukaryota</taxon>
        <taxon>Sar</taxon>
        <taxon>Stramenopiles</taxon>
        <taxon>Ochrophyta</taxon>
        <taxon>Bolidophyceae</taxon>
        <taxon>Parmales</taxon>
        <taxon>Triparmaceae</taxon>
        <taxon>Triparma</taxon>
    </lineage>
</organism>
<dbReference type="AlphaFoldDB" id="A0A9W7FTR5"/>
<protein>
    <recommendedName>
        <fullName evidence="3">F-box domain-containing protein</fullName>
    </recommendedName>
</protein>
<proteinExistence type="predicted"/>
<evidence type="ECO:0008006" key="3">
    <source>
        <dbReference type="Google" id="ProtNLM"/>
    </source>
</evidence>
<reference evidence="2" key="1">
    <citation type="journal article" date="2023" name="Commun. Biol.">
        <title>Genome analysis of Parmales, the sister group of diatoms, reveals the evolutionary specialization of diatoms from phago-mixotrophs to photoautotrophs.</title>
        <authorList>
            <person name="Ban H."/>
            <person name="Sato S."/>
            <person name="Yoshikawa S."/>
            <person name="Yamada K."/>
            <person name="Nakamura Y."/>
            <person name="Ichinomiya M."/>
            <person name="Sato N."/>
            <person name="Blanc-Mathieu R."/>
            <person name="Endo H."/>
            <person name="Kuwata A."/>
            <person name="Ogata H."/>
        </authorList>
    </citation>
    <scope>NUCLEOTIDE SEQUENCE [LARGE SCALE GENOMIC DNA]</scope>
</reference>
<evidence type="ECO:0000313" key="1">
    <source>
        <dbReference type="EMBL" id="GMI19676.1"/>
    </source>
</evidence>
<dbReference type="InterPro" id="IPR036047">
    <property type="entry name" value="F-box-like_dom_sf"/>
</dbReference>
<gene>
    <name evidence="1" type="ORF">TrCOL_g1004</name>
</gene>
<dbReference type="OrthoDB" id="10477423at2759"/>
<evidence type="ECO:0000313" key="2">
    <source>
        <dbReference type="Proteomes" id="UP001165065"/>
    </source>
</evidence>
<dbReference type="EMBL" id="BRYA01000498">
    <property type="protein sequence ID" value="GMI19676.1"/>
    <property type="molecule type" value="Genomic_DNA"/>
</dbReference>
<dbReference type="SUPFAM" id="SSF81383">
    <property type="entry name" value="F-box domain"/>
    <property type="match status" value="1"/>
</dbReference>
<dbReference type="Proteomes" id="UP001165065">
    <property type="component" value="Unassembled WGS sequence"/>
</dbReference>
<sequence>MSLLIEESQHGTQPDLDILPSEIIFAILSFLPHSDLISLAANQPSCPLPGITLTRREITANLLHGNPVIFPLQPSIDGPVHSPTLIRGNTVVSTVRLALNNSPSLESSKTFENPTNVYSPCLWQAFNFESPPHITALSRMVKLTYKDQGWGNRKGAVYLRPLASSTMPNPPPEDWGVVANSTPNDYTMLIPKDGGPGMTLGKYDEFHGIERGNRDRGKEPSRYLHYMGPAGHEWERVEMGIPVGGEEGEEIWGLFVGIGGGGGHKLHVKDFVVEIVEVTAT</sequence>
<accession>A0A9W7FTR5</accession>
<keyword evidence="2" id="KW-1185">Reference proteome</keyword>